<sequence>MAFSAHEVRVLRRALTVALRGGRDSVDFWLLGRAIGEAHDERERLRAFMTAELRRYRAALPGSAATFLACLRNAVDEIAHVPSAEDLAALRTVVDLPCGPRERASRAALLRRCTHLAEAALEQRLTARAHRRAAAEADRATRPDPLEILIPTRIRPSLNPPSWQSAPTRASRPQPPAEVPTATTVEPEPVEPEATECVATEPVEPAVTGSAAAEPAEPETAESRIPEPGVPAHEAPEPTSATLEAPAATASPPATAGAESAPSDEAFVPVPSPTPPDAEGPLRESVSPVIPHRRQGRALGQLPTPDILQTGTG</sequence>
<evidence type="ECO:0000313" key="2">
    <source>
        <dbReference type="EMBL" id="GCD97276.1"/>
    </source>
</evidence>
<dbReference type="Proteomes" id="UP000286931">
    <property type="component" value="Unassembled WGS sequence"/>
</dbReference>
<dbReference type="EMBL" id="BIFH01000023">
    <property type="protein sequence ID" value="GCD97276.1"/>
    <property type="molecule type" value="Genomic_DNA"/>
</dbReference>
<feature type="compositionally biased region" description="Basic and acidic residues" evidence="1">
    <location>
        <begin position="133"/>
        <end position="145"/>
    </location>
</feature>
<name>A0A401YRR8_9ACTN</name>
<evidence type="ECO:0000313" key="3">
    <source>
        <dbReference type="Proteomes" id="UP000286931"/>
    </source>
</evidence>
<protein>
    <submittedName>
        <fullName evidence="2">Uncharacterized protein</fullName>
    </submittedName>
</protein>
<organism evidence="2 3">
    <name type="scientific">Embleya hyalina</name>
    <dbReference type="NCBI Taxonomy" id="516124"/>
    <lineage>
        <taxon>Bacteria</taxon>
        <taxon>Bacillati</taxon>
        <taxon>Actinomycetota</taxon>
        <taxon>Actinomycetes</taxon>
        <taxon>Kitasatosporales</taxon>
        <taxon>Streptomycetaceae</taxon>
        <taxon>Embleya</taxon>
    </lineage>
</organism>
<feature type="region of interest" description="Disordered" evidence="1">
    <location>
        <begin position="132"/>
        <end position="313"/>
    </location>
</feature>
<gene>
    <name evidence="2" type="ORF">EHYA_04968</name>
</gene>
<reference evidence="2 3" key="1">
    <citation type="submission" date="2018-12" db="EMBL/GenBank/DDBJ databases">
        <title>Draft genome sequence of Embleya hyalina NBRC 13850T.</title>
        <authorList>
            <person name="Komaki H."/>
            <person name="Hosoyama A."/>
            <person name="Kimura A."/>
            <person name="Ichikawa N."/>
            <person name="Tamura T."/>
        </authorList>
    </citation>
    <scope>NUCLEOTIDE SEQUENCE [LARGE SCALE GENOMIC DNA]</scope>
    <source>
        <strain evidence="2 3">NBRC 13850</strain>
    </source>
</reference>
<evidence type="ECO:0000256" key="1">
    <source>
        <dbReference type="SAM" id="MobiDB-lite"/>
    </source>
</evidence>
<proteinExistence type="predicted"/>
<accession>A0A401YRR8</accession>
<dbReference type="AlphaFoldDB" id="A0A401YRR8"/>
<keyword evidence="3" id="KW-1185">Reference proteome</keyword>
<comment type="caution">
    <text evidence="2">The sequence shown here is derived from an EMBL/GenBank/DDBJ whole genome shotgun (WGS) entry which is preliminary data.</text>
</comment>
<feature type="compositionally biased region" description="Low complexity" evidence="1">
    <location>
        <begin position="237"/>
        <end position="263"/>
    </location>
</feature>